<evidence type="ECO:0000256" key="9">
    <source>
        <dbReference type="ARBA" id="ARBA00023136"/>
    </source>
</evidence>
<keyword evidence="13" id="KW-1185">Reference proteome</keyword>
<dbReference type="GO" id="GO:0000030">
    <property type="term" value="F:mannosyltransferase activity"/>
    <property type="evidence" value="ECO:0007669"/>
    <property type="project" value="TreeGrafter"/>
</dbReference>
<evidence type="ECO:0000256" key="5">
    <source>
        <dbReference type="ARBA" id="ARBA00022502"/>
    </source>
</evidence>
<evidence type="ECO:0000256" key="8">
    <source>
        <dbReference type="ARBA" id="ARBA00022989"/>
    </source>
</evidence>
<dbReference type="RefSeq" id="XP_033652742.1">
    <property type="nucleotide sequence ID" value="XM_033801925.1"/>
</dbReference>
<dbReference type="Proteomes" id="UP000800097">
    <property type="component" value="Unassembled WGS sequence"/>
</dbReference>
<dbReference type="InterPro" id="IPR013233">
    <property type="entry name" value="PIG-X/PBN1"/>
</dbReference>
<dbReference type="AlphaFoldDB" id="A0A6A6JGF8"/>
<sequence length="509" mass="56622">MKQRITYLVPNPDDFHPDLLEVESASLSVRDLKAAKEHRLTLALSELPSELRKAFEQWHELHIRWASETPYSAPPPFTSRVSPGLHVFFTPQEDKSEGPICALLREVFGQEISCDDPQEAFTKLPILSERFSVSASSQFYAYVRSSAHFAQYVAERICPPSSTPCKAAAASLNWASYIDIDYDAISHAIILNAFWARAPRSSGWSETTHLPGGQDTIEIGVLNHETNPDPEDIAFSGFLTVLGQDTKPKPTRFQTPTRHYPLPATHSKQTYTTSFQHPTGLHPTLIITLPTRHLQPPAETCKLHTYLTLPSYLFLDRYPFRDDPVFLSAHNIAGLRSLSGATDLEAPDWVIGAWGSAALFEIAIPPSNKKQNTHLNVTIPLHLRYLPAQNASHTRVPVPWPIVFWACNAEEGTKMSSNPFDRRHLGFEGLFGVRTRFVHVPPAISSGGDGNGKLVEWIDVPVLDLRGARWVEVGTVGAVVLAFLGICWVLFWGGSGKATRSVAREKKKQ</sequence>
<protein>
    <recommendedName>
        <fullName evidence="4 11">Protein PBN1</fullName>
    </recommendedName>
</protein>
<name>A0A6A6JGF8_WESOR</name>
<dbReference type="GeneID" id="54555100"/>
<dbReference type="UniPathway" id="UPA00196"/>
<reference evidence="12" key="1">
    <citation type="journal article" date="2020" name="Stud. Mycol.">
        <title>101 Dothideomycetes genomes: a test case for predicting lifestyles and emergence of pathogens.</title>
        <authorList>
            <person name="Haridas S."/>
            <person name="Albert R."/>
            <person name="Binder M."/>
            <person name="Bloem J."/>
            <person name="Labutti K."/>
            <person name="Salamov A."/>
            <person name="Andreopoulos B."/>
            <person name="Baker S."/>
            <person name="Barry K."/>
            <person name="Bills G."/>
            <person name="Bluhm B."/>
            <person name="Cannon C."/>
            <person name="Castanera R."/>
            <person name="Culley D."/>
            <person name="Daum C."/>
            <person name="Ezra D."/>
            <person name="Gonzalez J."/>
            <person name="Henrissat B."/>
            <person name="Kuo A."/>
            <person name="Liang C."/>
            <person name="Lipzen A."/>
            <person name="Lutzoni F."/>
            <person name="Magnuson J."/>
            <person name="Mondo S."/>
            <person name="Nolan M."/>
            <person name="Ohm R."/>
            <person name="Pangilinan J."/>
            <person name="Park H.-J."/>
            <person name="Ramirez L."/>
            <person name="Alfaro M."/>
            <person name="Sun H."/>
            <person name="Tritt A."/>
            <person name="Yoshinaga Y."/>
            <person name="Zwiers L.-H."/>
            <person name="Turgeon B."/>
            <person name="Goodwin S."/>
            <person name="Spatafora J."/>
            <person name="Crous P."/>
            <person name="Grigoriev I."/>
        </authorList>
    </citation>
    <scope>NUCLEOTIDE SEQUENCE</scope>
    <source>
        <strain evidence="12">CBS 379.55</strain>
    </source>
</reference>
<dbReference type="SMART" id="SM00780">
    <property type="entry name" value="PIG-X"/>
    <property type="match status" value="1"/>
</dbReference>
<dbReference type="GO" id="GO:0005789">
    <property type="term" value="C:endoplasmic reticulum membrane"/>
    <property type="evidence" value="ECO:0007669"/>
    <property type="project" value="UniProtKB-SubCell"/>
</dbReference>
<gene>
    <name evidence="12" type="ORF">EI97DRAFT_475735</name>
</gene>
<keyword evidence="8 11" id="KW-1133">Transmembrane helix</keyword>
<dbReference type="InterPro" id="IPR042322">
    <property type="entry name" value="Pbn1"/>
</dbReference>
<dbReference type="Pfam" id="PF08320">
    <property type="entry name" value="PIG-X"/>
    <property type="match status" value="1"/>
</dbReference>
<evidence type="ECO:0000313" key="13">
    <source>
        <dbReference type="Proteomes" id="UP000800097"/>
    </source>
</evidence>
<keyword evidence="10" id="KW-0325">Glycoprotein</keyword>
<evidence type="ECO:0000256" key="6">
    <source>
        <dbReference type="ARBA" id="ARBA00022692"/>
    </source>
</evidence>
<dbReference type="OrthoDB" id="5546453at2759"/>
<keyword evidence="5 11" id="KW-0337">GPI-anchor biosynthesis</keyword>
<dbReference type="GO" id="GO:0006506">
    <property type="term" value="P:GPI anchor biosynthetic process"/>
    <property type="evidence" value="ECO:0007669"/>
    <property type="project" value="UniProtKB-UniPathway"/>
</dbReference>
<proteinExistence type="inferred from homology"/>
<evidence type="ECO:0000256" key="11">
    <source>
        <dbReference type="RuleBase" id="RU366056"/>
    </source>
</evidence>
<evidence type="ECO:0000313" key="12">
    <source>
        <dbReference type="EMBL" id="KAF2275203.1"/>
    </source>
</evidence>
<dbReference type="PANTHER" id="PTHR28533:SF1">
    <property type="entry name" value="PROTEIN PBN1"/>
    <property type="match status" value="1"/>
</dbReference>
<accession>A0A6A6JGF8</accession>
<keyword evidence="9 11" id="KW-0472">Membrane</keyword>
<comment type="similarity">
    <text evidence="3 11">Belongs to the PIGX family.</text>
</comment>
<evidence type="ECO:0000256" key="4">
    <source>
        <dbReference type="ARBA" id="ARBA00020410"/>
    </source>
</evidence>
<evidence type="ECO:0000256" key="7">
    <source>
        <dbReference type="ARBA" id="ARBA00022824"/>
    </source>
</evidence>
<feature type="transmembrane region" description="Helical" evidence="11">
    <location>
        <begin position="470"/>
        <end position="491"/>
    </location>
</feature>
<comment type="function">
    <text evidence="11">Required for proper folding and/or the stability of a subset of proteins in the endoplasmic reticulum. Component of glycosylphosphatidylinositol-mannosyltransferase 1 which transfers the first of the 4 mannoses in the GPI-anchor precursors during GPI-anchor biosynthesis. Probably acts by stabilizing the mannosyltransferase GPI14.</text>
</comment>
<keyword evidence="6 11" id="KW-0812">Transmembrane</keyword>
<dbReference type="GO" id="GO:1990529">
    <property type="term" value="C:glycosylphosphatidylinositol-mannosyltransferase I complex"/>
    <property type="evidence" value="ECO:0007669"/>
    <property type="project" value="TreeGrafter"/>
</dbReference>
<dbReference type="PANTHER" id="PTHR28533">
    <property type="entry name" value="PROTEIN PBN1"/>
    <property type="match status" value="1"/>
</dbReference>
<dbReference type="EMBL" id="ML986498">
    <property type="protein sequence ID" value="KAF2275203.1"/>
    <property type="molecule type" value="Genomic_DNA"/>
</dbReference>
<comment type="pathway">
    <text evidence="2 11">Glycolipid biosynthesis; glycosylphosphatidylinositol-anchor biosynthesis.</text>
</comment>
<evidence type="ECO:0000256" key="10">
    <source>
        <dbReference type="ARBA" id="ARBA00023180"/>
    </source>
</evidence>
<keyword evidence="7 11" id="KW-0256">Endoplasmic reticulum</keyword>
<evidence type="ECO:0000256" key="3">
    <source>
        <dbReference type="ARBA" id="ARBA00010345"/>
    </source>
</evidence>
<organism evidence="12 13">
    <name type="scientific">Westerdykella ornata</name>
    <dbReference type="NCBI Taxonomy" id="318751"/>
    <lineage>
        <taxon>Eukaryota</taxon>
        <taxon>Fungi</taxon>
        <taxon>Dikarya</taxon>
        <taxon>Ascomycota</taxon>
        <taxon>Pezizomycotina</taxon>
        <taxon>Dothideomycetes</taxon>
        <taxon>Pleosporomycetidae</taxon>
        <taxon>Pleosporales</taxon>
        <taxon>Sporormiaceae</taxon>
        <taxon>Westerdykella</taxon>
    </lineage>
</organism>
<comment type="subcellular location">
    <subcellularLocation>
        <location evidence="11">Endoplasmic reticulum membrane</location>
        <topology evidence="11">Single-pass membrane protein</topology>
    </subcellularLocation>
    <subcellularLocation>
        <location evidence="1">Endoplasmic reticulum membrane</location>
        <topology evidence="1">Single-pass type III membrane protein</topology>
    </subcellularLocation>
</comment>
<evidence type="ECO:0000256" key="1">
    <source>
        <dbReference type="ARBA" id="ARBA00004643"/>
    </source>
</evidence>
<evidence type="ECO:0000256" key="2">
    <source>
        <dbReference type="ARBA" id="ARBA00004687"/>
    </source>
</evidence>